<proteinExistence type="predicted"/>
<reference evidence="1 2" key="1">
    <citation type="submission" date="2019-05" db="EMBL/GenBank/DDBJ databases">
        <authorList>
            <person name="Qu J.-H."/>
        </authorList>
    </citation>
    <scope>NUCLEOTIDE SEQUENCE [LARGE SCALE GENOMIC DNA]</scope>
    <source>
        <strain evidence="1 2">NS28</strain>
    </source>
</reference>
<dbReference type="RefSeq" id="WP_139013299.1">
    <property type="nucleotide sequence ID" value="NZ_VBSN01000049.1"/>
</dbReference>
<organism evidence="1 2">
    <name type="scientific">Dyadobacter flavalbus</name>
    <dbReference type="NCBI Taxonomy" id="2579942"/>
    <lineage>
        <taxon>Bacteria</taxon>
        <taxon>Pseudomonadati</taxon>
        <taxon>Bacteroidota</taxon>
        <taxon>Cytophagia</taxon>
        <taxon>Cytophagales</taxon>
        <taxon>Spirosomataceae</taxon>
        <taxon>Dyadobacter</taxon>
    </lineage>
</organism>
<sequence>MRASELAELALDHRSAKVVSEKGPPHGMDFVGDALPSGRRVRTLVVMDLLAEKHSQHMRII</sequence>
<keyword evidence="2" id="KW-1185">Reference proteome</keyword>
<gene>
    <name evidence="1" type="ORF">FEM33_17575</name>
</gene>
<dbReference type="Proteomes" id="UP000323994">
    <property type="component" value="Unassembled WGS sequence"/>
</dbReference>
<evidence type="ECO:0000313" key="2">
    <source>
        <dbReference type="Proteomes" id="UP000323994"/>
    </source>
</evidence>
<accession>A0A5M8QQH7</accession>
<evidence type="ECO:0000313" key="1">
    <source>
        <dbReference type="EMBL" id="KAA6438497.1"/>
    </source>
</evidence>
<dbReference type="AlphaFoldDB" id="A0A5M8QQH7"/>
<comment type="caution">
    <text evidence="1">The sequence shown here is derived from an EMBL/GenBank/DDBJ whole genome shotgun (WGS) entry which is preliminary data.</text>
</comment>
<name>A0A5M8QQH7_9BACT</name>
<dbReference type="EMBL" id="VBSN01000049">
    <property type="protein sequence ID" value="KAA6438497.1"/>
    <property type="molecule type" value="Genomic_DNA"/>
</dbReference>
<protein>
    <submittedName>
        <fullName evidence="1">Uncharacterized protein</fullName>
    </submittedName>
</protein>